<evidence type="ECO:0000259" key="1">
    <source>
        <dbReference type="Pfam" id="PF19694"/>
    </source>
</evidence>
<dbReference type="Proteomes" id="UP000186919">
    <property type="component" value="Unassembled WGS sequence"/>
</dbReference>
<reference evidence="2 3" key="1">
    <citation type="submission" date="2016-01" db="EMBL/GenBank/DDBJ databases">
        <title>Mycobacterium immunogenum strain CD11_6 genome sequencing and assembly.</title>
        <authorList>
            <person name="Kaur G."/>
            <person name="Nair G.R."/>
            <person name="Mayilraj S."/>
        </authorList>
    </citation>
    <scope>NUCLEOTIDE SEQUENCE [LARGE SCALE GENOMIC DNA]</scope>
    <source>
        <strain evidence="2 3">CD11-6</strain>
    </source>
</reference>
<dbReference type="InterPro" id="IPR045676">
    <property type="entry name" value="DUF6194"/>
</dbReference>
<dbReference type="Pfam" id="PF19694">
    <property type="entry name" value="DUF6194"/>
    <property type="match status" value="1"/>
</dbReference>
<dbReference type="RefSeq" id="WP_064630959.1">
    <property type="nucleotide sequence ID" value="NZ_LQYE01000027.1"/>
</dbReference>
<evidence type="ECO:0000313" key="3">
    <source>
        <dbReference type="Proteomes" id="UP000186919"/>
    </source>
</evidence>
<sequence>MAVGIDEGAVIEYIVTTFPDLQHEVMQGNWFFFSGTDRQVPVITLMSNAAYDSHSDLERPSVYRLNIGVGGTTFTNLLRGRDASSAIDYTEFDRILPHPEYSGAKWVCVVNPSEDTFAEVVRPLLAEAHARATRD</sequence>
<gene>
    <name evidence="2" type="ORF">AWB85_09385</name>
</gene>
<protein>
    <recommendedName>
        <fullName evidence="1">DUF6194 domain-containing protein</fullName>
    </recommendedName>
</protein>
<dbReference type="EMBL" id="LQYE01000027">
    <property type="protein sequence ID" value="OAT68061.1"/>
    <property type="molecule type" value="Genomic_DNA"/>
</dbReference>
<dbReference type="AlphaFoldDB" id="A0A179VAQ9"/>
<comment type="caution">
    <text evidence="2">The sequence shown here is derived from an EMBL/GenBank/DDBJ whole genome shotgun (WGS) entry which is preliminary data.</text>
</comment>
<feature type="domain" description="DUF6194" evidence="1">
    <location>
        <begin position="9"/>
        <end position="134"/>
    </location>
</feature>
<evidence type="ECO:0000313" key="2">
    <source>
        <dbReference type="EMBL" id="OAT68061.1"/>
    </source>
</evidence>
<proteinExistence type="predicted"/>
<organism evidence="2 3">
    <name type="scientific">Mycobacteroides immunogenum</name>
    <dbReference type="NCBI Taxonomy" id="83262"/>
    <lineage>
        <taxon>Bacteria</taxon>
        <taxon>Bacillati</taxon>
        <taxon>Actinomycetota</taxon>
        <taxon>Actinomycetes</taxon>
        <taxon>Mycobacteriales</taxon>
        <taxon>Mycobacteriaceae</taxon>
        <taxon>Mycobacteroides</taxon>
    </lineage>
</organism>
<name>A0A179VAQ9_9MYCO</name>
<accession>A0A179VAQ9</accession>